<dbReference type="PRINTS" id="PR01036">
    <property type="entry name" value="TCRTETB"/>
</dbReference>
<feature type="transmembrane region" description="Helical" evidence="9">
    <location>
        <begin position="220"/>
        <end position="241"/>
    </location>
</feature>
<feature type="transmembrane region" description="Helical" evidence="9">
    <location>
        <begin position="320"/>
        <end position="341"/>
    </location>
</feature>
<feature type="transmembrane region" description="Helical" evidence="9">
    <location>
        <begin position="378"/>
        <end position="396"/>
    </location>
</feature>
<dbReference type="GO" id="GO:0005886">
    <property type="term" value="C:plasma membrane"/>
    <property type="evidence" value="ECO:0007669"/>
    <property type="project" value="UniProtKB-SubCell"/>
</dbReference>
<comment type="subcellular location">
    <subcellularLocation>
        <location evidence="1">Cell membrane</location>
        <topology evidence="1">Multi-pass membrane protein</topology>
    </subcellularLocation>
</comment>
<dbReference type="InterPro" id="IPR004638">
    <property type="entry name" value="EmrB-like"/>
</dbReference>
<feature type="transmembrane region" description="Helical" evidence="9">
    <location>
        <begin position="100"/>
        <end position="119"/>
    </location>
</feature>
<name>A0A7Z0D3M9_9MICO</name>
<evidence type="ECO:0000256" key="6">
    <source>
        <dbReference type="ARBA" id="ARBA00022989"/>
    </source>
</evidence>
<dbReference type="Proteomes" id="UP000539111">
    <property type="component" value="Unassembled WGS sequence"/>
</dbReference>
<dbReference type="RefSeq" id="WP_179428632.1">
    <property type="nucleotide sequence ID" value="NZ_JACBZP010000001.1"/>
</dbReference>
<feature type="transmembrane region" description="Helical" evidence="9">
    <location>
        <begin position="125"/>
        <end position="147"/>
    </location>
</feature>
<dbReference type="SUPFAM" id="SSF103473">
    <property type="entry name" value="MFS general substrate transporter"/>
    <property type="match status" value="1"/>
</dbReference>
<accession>A0A7Z0D3M9</accession>
<protein>
    <submittedName>
        <fullName evidence="11">EmrB/QacA subfamily drug resistance transporter</fullName>
    </submittedName>
</protein>
<evidence type="ECO:0000259" key="10">
    <source>
        <dbReference type="PROSITE" id="PS50850"/>
    </source>
</evidence>
<keyword evidence="4" id="KW-1003">Cell membrane</keyword>
<dbReference type="AlphaFoldDB" id="A0A7Z0D3M9"/>
<dbReference type="InterPro" id="IPR011701">
    <property type="entry name" value="MFS"/>
</dbReference>
<evidence type="ECO:0000256" key="7">
    <source>
        <dbReference type="ARBA" id="ARBA00023136"/>
    </source>
</evidence>
<feature type="region of interest" description="Disordered" evidence="8">
    <location>
        <begin position="1"/>
        <end position="27"/>
    </location>
</feature>
<dbReference type="InterPro" id="IPR020846">
    <property type="entry name" value="MFS_dom"/>
</dbReference>
<feature type="transmembrane region" description="Helical" evidence="9">
    <location>
        <begin position="417"/>
        <end position="440"/>
    </location>
</feature>
<evidence type="ECO:0000256" key="8">
    <source>
        <dbReference type="SAM" id="MobiDB-lite"/>
    </source>
</evidence>
<feature type="transmembrane region" description="Helical" evidence="9">
    <location>
        <begin position="287"/>
        <end position="308"/>
    </location>
</feature>
<dbReference type="PANTHER" id="PTHR42718">
    <property type="entry name" value="MAJOR FACILITATOR SUPERFAMILY MULTIDRUG TRANSPORTER MFSC"/>
    <property type="match status" value="1"/>
</dbReference>
<gene>
    <name evidence="11" type="ORF">BJY26_002569</name>
</gene>
<feature type="region of interest" description="Disordered" evidence="8">
    <location>
        <begin position="504"/>
        <end position="526"/>
    </location>
</feature>
<comment type="similarity">
    <text evidence="2">Belongs to the major facilitator superfamily. EmrB family.</text>
</comment>
<feature type="compositionally biased region" description="Low complexity" evidence="8">
    <location>
        <begin position="504"/>
        <end position="517"/>
    </location>
</feature>
<feature type="transmembrane region" description="Helical" evidence="9">
    <location>
        <begin position="72"/>
        <end position="93"/>
    </location>
</feature>
<dbReference type="NCBIfam" id="TIGR00711">
    <property type="entry name" value="efflux_EmrB"/>
    <property type="match status" value="1"/>
</dbReference>
<evidence type="ECO:0000256" key="1">
    <source>
        <dbReference type="ARBA" id="ARBA00004651"/>
    </source>
</evidence>
<dbReference type="Gene3D" id="1.20.1250.20">
    <property type="entry name" value="MFS general substrate transporter like domains"/>
    <property type="match status" value="1"/>
</dbReference>
<dbReference type="GO" id="GO:0022857">
    <property type="term" value="F:transmembrane transporter activity"/>
    <property type="evidence" value="ECO:0007669"/>
    <property type="project" value="InterPro"/>
</dbReference>
<evidence type="ECO:0000256" key="4">
    <source>
        <dbReference type="ARBA" id="ARBA00022475"/>
    </source>
</evidence>
<dbReference type="PROSITE" id="PS50850">
    <property type="entry name" value="MFS"/>
    <property type="match status" value="1"/>
</dbReference>
<reference evidence="11 12" key="1">
    <citation type="submission" date="2020-07" db="EMBL/GenBank/DDBJ databases">
        <title>Sequencing the genomes of 1000 actinobacteria strains.</title>
        <authorList>
            <person name="Klenk H.-P."/>
        </authorList>
    </citation>
    <scope>NUCLEOTIDE SEQUENCE [LARGE SCALE GENOMIC DNA]</scope>
    <source>
        <strain evidence="11 12">DSM 26341</strain>
    </source>
</reference>
<keyword evidence="12" id="KW-1185">Reference proteome</keyword>
<dbReference type="Pfam" id="PF07690">
    <property type="entry name" value="MFS_1"/>
    <property type="match status" value="1"/>
</dbReference>
<keyword evidence="6 9" id="KW-1133">Transmembrane helix</keyword>
<dbReference type="InterPro" id="IPR036259">
    <property type="entry name" value="MFS_trans_sf"/>
</dbReference>
<feature type="transmembrane region" description="Helical" evidence="9">
    <location>
        <begin position="187"/>
        <end position="208"/>
    </location>
</feature>
<dbReference type="EMBL" id="JACBZP010000001">
    <property type="protein sequence ID" value="NYI68263.1"/>
    <property type="molecule type" value="Genomic_DNA"/>
</dbReference>
<feature type="transmembrane region" description="Helical" evidence="9">
    <location>
        <begin position="247"/>
        <end position="266"/>
    </location>
</feature>
<dbReference type="PANTHER" id="PTHR42718:SF9">
    <property type="entry name" value="MAJOR FACILITATOR SUPERFAMILY MULTIDRUG TRANSPORTER MFSC"/>
    <property type="match status" value="1"/>
</dbReference>
<evidence type="ECO:0000256" key="5">
    <source>
        <dbReference type="ARBA" id="ARBA00022692"/>
    </source>
</evidence>
<sequence>MKPRNIVGSGTPTPTGTGTGTEDERSGLGSARRIGLALALGGLLVVLDTTVTIVAIPRIVAEFQTTLPTAQWITTGYLLAIVAVIPTAGWAANRFGARRVYLLALTVFTLASLGSVFSWDIGSLIAFRIIQGLGGGLLNPVGQAIGLRTVSRQRRGRMMALLGLPVVIGPVLGPPLSGWLIDAASWRWIFAINIPIGIAAIILCRAVVPRQQTEPTARLDLPGLILLPTGAVLLVLAGTMVGQDGTLTPTIGATLLAATALLVGFVRRALSTRHPLLDLRLLRYRPLAAGSGVLFCFGAAYFGGMSILPIVVQGVRGDSALTAGLLVIPQAIATGLTLQIATRAVDRISPRQIVLIGVTLGLLGSVLLLLAVTTDMSYPMLAGAAVVVGIGAGATLQPAMTFATRDLEGTQTPNGTTLLALLQQLASALGVAVVGAALTVNANNNVVALHDGGLEAMLNLSNSVRDRTEGALAKAVGTTYDLVATFMLIALCVAVLALRESRSATTTPTSSAANGSSPRAKPSDPA</sequence>
<feature type="transmembrane region" description="Helical" evidence="9">
    <location>
        <begin position="479"/>
        <end position="498"/>
    </location>
</feature>
<evidence type="ECO:0000256" key="2">
    <source>
        <dbReference type="ARBA" id="ARBA00008537"/>
    </source>
</evidence>
<evidence type="ECO:0000256" key="3">
    <source>
        <dbReference type="ARBA" id="ARBA00022448"/>
    </source>
</evidence>
<feature type="domain" description="Major facilitator superfamily (MFS) profile" evidence="10">
    <location>
        <begin position="34"/>
        <end position="502"/>
    </location>
</feature>
<evidence type="ECO:0000313" key="11">
    <source>
        <dbReference type="EMBL" id="NYI68263.1"/>
    </source>
</evidence>
<dbReference type="Gene3D" id="1.20.1720.10">
    <property type="entry name" value="Multidrug resistance protein D"/>
    <property type="match status" value="1"/>
</dbReference>
<organism evidence="11 12">
    <name type="scientific">Spelaeicoccus albus</name>
    <dbReference type="NCBI Taxonomy" id="1280376"/>
    <lineage>
        <taxon>Bacteria</taxon>
        <taxon>Bacillati</taxon>
        <taxon>Actinomycetota</taxon>
        <taxon>Actinomycetes</taxon>
        <taxon>Micrococcales</taxon>
        <taxon>Brevibacteriaceae</taxon>
        <taxon>Spelaeicoccus</taxon>
    </lineage>
</organism>
<feature type="transmembrane region" description="Helical" evidence="9">
    <location>
        <begin position="353"/>
        <end position="372"/>
    </location>
</feature>
<proteinExistence type="inferred from homology"/>
<keyword evidence="7 9" id="KW-0472">Membrane</keyword>
<evidence type="ECO:0000313" key="12">
    <source>
        <dbReference type="Proteomes" id="UP000539111"/>
    </source>
</evidence>
<evidence type="ECO:0000256" key="9">
    <source>
        <dbReference type="SAM" id="Phobius"/>
    </source>
</evidence>
<comment type="caution">
    <text evidence="11">The sequence shown here is derived from an EMBL/GenBank/DDBJ whole genome shotgun (WGS) entry which is preliminary data.</text>
</comment>
<keyword evidence="3" id="KW-0813">Transport</keyword>
<feature type="transmembrane region" description="Helical" evidence="9">
    <location>
        <begin position="34"/>
        <end position="60"/>
    </location>
</feature>
<feature type="transmembrane region" description="Helical" evidence="9">
    <location>
        <begin position="159"/>
        <end position="181"/>
    </location>
</feature>
<keyword evidence="5 9" id="KW-0812">Transmembrane</keyword>